<comment type="caution">
    <text evidence="2">The sequence shown here is derived from an EMBL/GenBank/DDBJ whole genome shotgun (WGS) entry which is preliminary data.</text>
</comment>
<dbReference type="Proteomes" id="UP001183643">
    <property type="component" value="Unassembled WGS sequence"/>
</dbReference>
<dbReference type="EMBL" id="JAVDYB010000001">
    <property type="protein sequence ID" value="MDR7276354.1"/>
    <property type="molecule type" value="Genomic_DNA"/>
</dbReference>
<accession>A0AAE3YQ96</accession>
<dbReference type="RefSeq" id="WP_310368419.1">
    <property type="nucleotide sequence ID" value="NZ_JAVDYB010000001.1"/>
</dbReference>
<dbReference type="AlphaFoldDB" id="A0AAE3YQ96"/>
<reference evidence="2" key="1">
    <citation type="submission" date="2023-07" db="EMBL/GenBank/DDBJ databases">
        <title>Sequencing the genomes of 1000 actinobacteria strains.</title>
        <authorList>
            <person name="Klenk H.-P."/>
        </authorList>
    </citation>
    <scope>NUCLEOTIDE SEQUENCE</scope>
    <source>
        <strain evidence="2">DSM 44707</strain>
    </source>
</reference>
<name>A0AAE3YQ96_9ACTN</name>
<protein>
    <submittedName>
        <fullName evidence="2">Uncharacterized protein</fullName>
    </submittedName>
</protein>
<keyword evidence="3" id="KW-1185">Reference proteome</keyword>
<keyword evidence="1" id="KW-0732">Signal</keyword>
<evidence type="ECO:0000313" key="3">
    <source>
        <dbReference type="Proteomes" id="UP001183643"/>
    </source>
</evidence>
<feature type="chain" id="PRO_5042179034" evidence="1">
    <location>
        <begin position="27"/>
        <end position="144"/>
    </location>
</feature>
<evidence type="ECO:0000256" key="1">
    <source>
        <dbReference type="SAM" id="SignalP"/>
    </source>
</evidence>
<organism evidence="2 3">
    <name type="scientific">Catenuloplanes atrovinosus</name>
    <dbReference type="NCBI Taxonomy" id="137266"/>
    <lineage>
        <taxon>Bacteria</taxon>
        <taxon>Bacillati</taxon>
        <taxon>Actinomycetota</taxon>
        <taxon>Actinomycetes</taxon>
        <taxon>Micromonosporales</taxon>
        <taxon>Micromonosporaceae</taxon>
        <taxon>Catenuloplanes</taxon>
    </lineage>
</organism>
<evidence type="ECO:0000313" key="2">
    <source>
        <dbReference type="EMBL" id="MDR7276354.1"/>
    </source>
</evidence>
<proteinExistence type="predicted"/>
<gene>
    <name evidence="2" type="ORF">J2S41_003132</name>
</gene>
<feature type="signal peptide" evidence="1">
    <location>
        <begin position="1"/>
        <end position="26"/>
    </location>
</feature>
<sequence length="144" mass="15196">MDKRTWASVIAATAGLAAGLTSPATAASRAADAPVGEVRNTSEISVGAIQAKDGSYRHGTYDDLIPPGRFSGYASTAGVYVGPGWCIRIRYWTSGTEQNPPQPHQLGDPRIYQGGDRGQQVWFQGGIGADVRALRSTHADCHPA</sequence>